<reference evidence="3" key="1">
    <citation type="journal article" date="2019" name="Int. J. Syst. Evol. Microbiol.">
        <title>The Global Catalogue of Microorganisms (GCM) 10K type strain sequencing project: providing services to taxonomists for standard genome sequencing and annotation.</title>
        <authorList>
            <consortium name="The Broad Institute Genomics Platform"/>
            <consortium name="The Broad Institute Genome Sequencing Center for Infectious Disease"/>
            <person name="Wu L."/>
            <person name="Ma J."/>
        </authorList>
    </citation>
    <scope>NUCLEOTIDE SEQUENCE [LARGE SCALE GENOMIC DNA]</scope>
    <source>
        <strain evidence="3">CGMCC 4.7020</strain>
    </source>
</reference>
<dbReference type="EMBL" id="JBHTMM010000024">
    <property type="protein sequence ID" value="MFD1308141.1"/>
    <property type="molecule type" value="Genomic_DNA"/>
</dbReference>
<dbReference type="SUPFAM" id="SSF55729">
    <property type="entry name" value="Acyl-CoA N-acyltransferases (Nat)"/>
    <property type="match status" value="1"/>
</dbReference>
<sequence length="169" mass="19069">MTWLPADFAHPLRVELSGGHHLRPITGADAAMDYPVVMGSRERLWSLFGEAWGWPAETMTYEANQKDLERHEAEIAAHESFNYVLLDGTGTVESGCVYIDPPEKAGADAEISWWVTDDRAGTGLERELASLVPRWIAEDWPFERPRFIGRDLSWREWLALPDTDADADA</sequence>
<dbReference type="Proteomes" id="UP001597058">
    <property type="component" value="Unassembled WGS sequence"/>
</dbReference>
<dbReference type="Pfam" id="PF13302">
    <property type="entry name" value="Acetyltransf_3"/>
    <property type="match status" value="1"/>
</dbReference>
<keyword evidence="2" id="KW-0012">Acyltransferase</keyword>
<evidence type="ECO:0000313" key="2">
    <source>
        <dbReference type="EMBL" id="MFD1308141.1"/>
    </source>
</evidence>
<dbReference type="GO" id="GO:0016746">
    <property type="term" value="F:acyltransferase activity"/>
    <property type="evidence" value="ECO:0007669"/>
    <property type="project" value="UniProtKB-KW"/>
</dbReference>
<accession>A0ABW3XGK7</accession>
<dbReference type="InterPro" id="IPR000182">
    <property type="entry name" value="GNAT_dom"/>
</dbReference>
<name>A0ABW3XGK7_9ACTN</name>
<dbReference type="InterPro" id="IPR016181">
    <property type="entry name" value="Acyl_CoA_acyltransferase"/>
</dbReference>
<keyword evidence="3" id="KW-1185">Reference proteome</keyword>
<dbReference type="Gene3D" id="3.40.630.30">
    <property type="match status" value="1"/>
</dbReference>
<protein>
    <submittedName>
        <fullName evidence="2">GNAT family N-acetyltransferase</fullName>
        <ecNumber evidence="2">2.3.1.-</ecNumber>
    </submittedName>
</protein>
<feature type="domain" description="N-acetyltransferase" evidence="1">
    <location>
        <begin position="22"/>
        <end position="139"/>
    </location>
</feature>
<comment type="caution">
    <text evidence="2">The sequence shown here is derived from an EMBL/GenBank/DDBJ whole genome shotgun (WGS) entry which is preliminary data.</text>
</comment>
<dbReference type="EC" id="2.3.1.-" evidence="2"/>
<proteinExistence type="predicted"/>
<evidence type="ECO:0000313" key="3">
    <source>
        <dbReference type="Proteomes" id="UP001597058"/>
    </source>
</evidence>
<gene>
    <name evidence="2" type="ORF">ACFQ5X_20070</name>
</gene>
<organism evidence="2 3">
    <name type="scientific">Streptomyces kaempferi</name>
    <dbReference type="NCBI Taxonomy" id="333725"/>
    <lineage>
        <taxon>Bacteria</taxon>
        <taxon>Bacillati</taxon>
        <taxon>Actinomycetota</taxon>
        <taxon>Actinomycetes</taxon>
        <taxon>Kitasatosporales</taxon>
        <taxon>Streptomycetaceae</taxon>
        <taxon>Streptomyces</taxon>
    </lineage>
</organism>
<evidence type="ECO:0000259" key="1">
    <source>
        <dbReference type="Pfam" id="PF13302"/>
    </source>
</evidence>
<dbReference type="RefSeq" id="WP_365771049.1">
    <property type="nucleotide sequence ID" value="NZ_JBHTMM010000024.1"/>
</dbReference>
<keyword evidence="2" id="KW-0808">Transferase</keyword>